<organism evidence="8 9">
    <name type="scientific">Pedobacter nutrimenti</name>
    <dbReference type="NCBI Taxonomy" id="1241337"/>
    <lineage>
        <taxon>Bacteria</taxon>
        <taxon>Pseudomonadati</taxon>
        <taxon>Bacteroidota</taxon>
        <taxon>Sphingobacteriia</taxon>
        <taxon>Sphingobacteriales</taxon>
        <taxon>Sphingobacteriaceae</taxon>
        <taxon>Pedobacter</taxon>
    </lineage>
</organism>
<evidence type="ECO:0000256" key="2">
    <source>
        <dbReference type="ARBA" id="ARBA00009533"/>
    </source>
</evidence>
<dbReference type="PANTHER" id="PTHR11999">
    <property type="entry name" value="GROUP II PYRIDOXAL-5-PHOSPHATE DECARBOXYLASE"/>
    <property type="match status" value="1"/>
</dbReference>
<evidence type="ECO:0000256" key="4">
    <source>
        <dbReference type="ARBA" id="ARBA00022898"/>
    </source>
</evidence>
<dbReference type="Pfam" id="PF00282">
    <property type="entry name" value="Pyridoxal_deC"/>
    <property type="match status" value="1"/>
</dbReference>
<feature type="modified residue" description="N6-(pyridoxal phosphate)lysine" evidence="6">
    <location>
        <position position="306"/>
    </location>
</feature>
<evidence type="ECO:0000256" key="7">
    <source>
        <dbReference type="RuleBase" id="RU000382"/>
    </source>
</evidence>
<evidence type="ECO:0000313" key="9">
    <source>
        <dbReference type="Proteomes" id="UP000248198"/>
    </source>
</evidence>
<evidence type="ECO:0000256" key="3">
    <source>
        <dbReference type="ARBA" id="ARBA00022793"/>
    </source>
</evidence>
<reference evidence="8 9" key="1">
    <citation type="submission" date="2018-06" db="EMBL/GenBank/DDBJ databases">
        <title>Genomic Encyclopedia of Archaeal and Bacterial Type Strains, Phase II (KMG-II): from individual species to whole genera.</title>
        <authorList>
            <person name="Goeker M."/>
        </authorList>
    </citation>
    <scope>NUCLEOTIDE SEQUENCE [LARGE SCALE GENOMIC DNA]</scope>
    <source>
        <strain evidence="8 9">DSM 27372</strain>
    </source>
</reference>
<dbReference type="EMBL" id="QKLU01000003">
    <property type="protein sequence ID" value="PYF75038.1"/>
    <property type="molecule type" value="Genomic_DNA"/>
</dbReference>
<name>A0A318UIX8_9SPHI</name>
<dbReference type="SUPFAM" id="SSF53383">
    <property type="entry name" value="PLP-dependent transferases"/>
    <property type="match status" value="1"/>
</dbReference>
<keyword evidence="4 6" id="KW-0663">Pyridoxal phosphate</keyword>
<evidence type="ECO:0000313" key="8">
    <source>
        <dbReference type="EMBL" id="PYF75038.1"/>
    </source>
</evidence>
<dbReference type="GO" id="GO:0006520">
    <property type="term" value="P:amino acid metabolic process"/>
    <property type="evidence" value="ECO:0007669"/>
    <property type="project" value="InterPro"/>
</dbReference>
<evidence type="ECO:0000256" key="1">
    <source>
        <dbReference type="ARBA" id="ARBA00001933"/>
    </source>
</evidence>
<dbReference type="GO" id="GO:0019752">
    <property type="term" value="P:carboxylic acid metabolic process"/>
    <property type="evidence" value="ECO:0007669"/>
    <property type="project" value="InterPro"/>
</dbReference>
<keyword evidence="9" id="KW-1185">Reference proteome</keyword>
<dbReference type="GO" id="GO:0030170">
    <property type="term" value="F:pyridoxal phosphate binding"/>
    <property type="evidence" value="ECO:0007669"/>
    <property type="project" value="InterPro"/>
</dbReference>
<dbReference type="PRINTS" id="PR00800">
    <property type="entry name" value="YHDCRBOXLASE"/>
</dbReference>
<comment type="cofactor">
    <cofactor evidence="1 6 7">
        <name>pyridoxal 5'-phosphate</name>
        <dbReference type="ChEBI" id="CHEBI:597326"/>
    </cofactor>
</comment>
<sequence>MGIFEFNPFIMYIALQHDLDHIQTLLSLTSEKALHYLSSLGETQTSNTTPVKIETSSLETEGKGLENTLESFYRTHGAHIVASSGPKYWGFVTGGTTPAAIAADWLSTVFDQNPQGLSGNGDLSARIEIETIGWMKELFGLPDAFNGGFVSGATMANFTCLAVGRQWGGLQKGNDIARTGLQTTIKVLSAMPHSSTLKSLSMLGIGSSNIIPVKTLPGNREAMDIEDLKACIQEYQEFPLLVVSSAGTVNTADFDDMEAIAALQKDFPFFWHIDAAFGGFAACSEKSKYLLKGWEQADSITVDCHKWMNVPYDSAIYLIHKKHSKLQMATFQNSNAPYLGDPESNFSYLNFGPENSRRLRALPAWFTLKAYGKKGYESIVENNLEHARLFAHLLEQTSPFVLAASVRLNIVCFTVKDQAEPKAFLDQVWLKLNQSGKLFLSPTVYNGQPCLRAAFVNWRTTEQDVTEGIEELKKTLQQTSEFPE</sequence>
<keyword evidence="3" id="KW-0210">Decarboxylase</keyword>
<dbReference type="InterPro" id="IPR010977">
    <property type="entry name" value="Aromatic_deC"/>
</dbReference>
<proteinExistence type="inferred from homology"/>
<comment type="similarity">
    <text evidence="2 7">Belongs to the group II decarboxylase family.</text>
</comment>
<dbReference type="InterPro" id="IPR002129">
    <property type="entry name" value="PyrdxlP-dep_de-COase"/>
</dbReference>
<comment type="caution">
    <text evidence="8">The sequence shown here is derived from an EMBL/GenBank/DDBJ whole genome shotgun (WGS) entry which is preliminary data.</text>
</comment>
<gene>
    <name evidence="8" type="ORF">B0O44_103485</name>
</gene>
<dbReference type="GO" id="GO:0016831">
    <property type="term" value="F:carboxy-lyase activity"/>
    <property type="evidence" value="ECO:0007669"/>
    <property type="project" value="UniProtKB-KW"/>
</dbReference>
<protein>
    <submittedName>
        <fullName evidence="8">Glutamate/tyrosine decarboxylase-like PLP-dependent enzyme</fullName>
    </submittedName>
</protein>
<dbReference type="Gene3D" id="3.40.640.10">
    <property type="entry name" value="Type I PLP-dependent aspartate aminotransferase-like (Major domain)"/>
    <property type="match status" value="1"/>
</dbReference>
<dbReference type="Gene3D" id="3.90.1150.10">
    <property type="entry name" value="Aspartate Aminotransferase, domain 1"/>
    <property type="match status" value="1"/>
</dbReference>
<evidence type="ECO:0000256" key="6">
    <source>
        <dbReference type="PIRSR" id="PIRSR602129-50"/>
    </source>
</evidence>
<dbReference type="AlphaFoldDB" id="A0A318UIX8"/>
<dbReference type="InterPro" id="IPR015421">
    <property type="entry name" value="PyrdxlP-dep_Trfase_major"/>
</dbReference>
<accession>A0A318UIX8</accession>
<dbReference type="InterPro" id="IPR015424">
    <property type="entry name" value="PyrdxlP-dep_Trfase"/>
</dbReference>
<dbReference type="Proteomes" id="UP000248198">
    <property type="component" value="Unassembled WGS sequence"/>
</dbReference>
<dbReference type="PANTHER" id="PTHR11999:SF70">
    <property type="entry name" value="MIP05841P"/>
    <property type="match status" value="1"/>
</dbReference>
<dbReference type="InterPro" id="IPR015422">
    <property type="entry name" value="PyrdxlP-dep_Trfase_small"/>
</dbReference>
<keyword evidence="5 7" id="KW-0456">Lyase</keyword>
<evidence type="ECO:0000256" key="5">
    <source>
        <dbReference type="ARBA" id="ARBA00023239"/>
    </source>
</evidence>